<dbReference type="SUPFAM" id="SSF63825">
    <property type="entry name" value="YWTD domain"/>
    <property type="match status" value="1"/>
</dbReference>
<dbReference type="AlphaFoldDB" id="A0AAW2YYT3"/>
<reference evidence="2 3" key="1">
    <citation type="submission" date="2024-03" db="EMBL/GenBank/DDBJ databases">
        <title>The Acrasis kona genome and developmental transcriptomes reveal deep origins of eukaryotic multicellular pathways.</title>
        <authorList>
            <person name="Sheikh S."/>
            <person name="Fu C.-J."/>
            <person name="Brown M.W."/>
            <person name="Baldauf S.L."/>
        </authorList>
    </citation>
    <scope>NUCLEOTIDE SEQUENCE [LARGE SCALE GENOMIC DNA]</scope>
    <source>
        <strain evidence="2 3">ATCC MYA-3509</strain>
    </source>
</reference>
<accession>A0AAW2YYT3</accession>
<organism evidence="2 3">
    <name type="scientific">Acrasis kona</name>
    <dbReference type="NCBI Taxonomy" id="1008807"/>
    <lineage>
        <taxon>Eukaryota</taxon>
        <taxon>Discoba</taxon>
        <taxon>Heterolobosea</taxon>
        <taxon>Tetramitia</taxon>
        <taxon>Eutetramitia</taxon>
        <taxon>Acrasidae</taxon>
        <taxon>Acrasis</taxon>
    </lineage>
</organism>
<feature type="signal peptide" evidence="1">
    <location>
        <begin position="1"/>
        <end position="21"/>
    </location>
</feature>
<evidence type="ECO:0000313" key="3">
    <source>
        <dbReference type="Proteomes" id="UP001431209"/>
    </source>
</evidence>
<keyword evidence="1" id="KW-0732">Signal</keyword>
<gene>
    <name evidence="2" type="ORF">AKO1_013232</name>
</gene>
<sequence>MRYITAKLLVFITTLIAYAACQNDYPLGIRSSFSDGTNLYFVYSSTIYKYDLRTLNPKSTVALSVTKSYAPINAIFNPTDNNIVYLYSAGGLDRVDLTSGQVTTLVTPAAGAWINGVSNDTSHLYVATYDGTTQTVSKYSSTNSVVASSSFSSSGPSVLGVSMDTFYVALPSSTTTTILKRLRTSDLTSLSDATLQSSNAVSGNSQLFILPDGIALFDNANKVASKYNFNANGSPVLSGSATITNAFQQVLQDSVNPYLFTPGLVYNNQINRGSANDLVYQTIDLKTLTSGTPTTIANTRVSYVRSNNKFTTNGAYSIGLSNGVVFWTILENNVFTTINNYIVSTGASKSYSSACWTCSPGFVHWYDAGVTNAPGGDRCACVPVSAPTTSAAPSTGAPCWTCPSGLVHWFDADSGYKYPLGGDRCACVSPLPPCWTCAPGWVSWFDLGYSSPPNNDRCQCIKQSRSLARTVVSIKK</sequence>
<keyword evidence="3" id="KW-1185">Reference proteome</keyword>
<dbReference type="Gene3D" id="2.130.10.10">
    <property type="entry name" value="YVTN repeat-like/Quinoprotein amine dehydrogenase"/>
    <property type="match status" value="1"/>
</dbReference>
<proteinExistence type="predicted"/>
<protein>
    <submittedName>
        <fullName evidence="2">Laminin subunit alpha</fullName>
    </submittedName>
</protein>
<name>A0AAW2YYT3_9EUKA</name>
<dbReference type="EMBL" id="JAOPGA020000819">
    <property type="protein sequence ID" value="KAL0482086.1"/>
    <property type="molecule type" value="Genomic_DNA"/>
</dbReference>
<dbReference type="Proteomes" id="UP001431209">
    <property type="component" value="Unassembled WGS sequence"/>
</dbReference>
<evidence type="ECO:0000313" key="2">
    <source>
        <dbReference type="EMBL" id="KAL0482086.1"/>
    </source>
</evidence>
<comment type="caution">
    <text evidence="2">The sequence shown here is derived from an EMBL/GenBank/DDBJ whole genome shotgun (WGS) entry which is preliminary data.</text>
</comment>
<evidence type="ECO:0000256" key="1">
    <source>
        <dbReference type="SAM" id="SignalP"/>
    </source>
</evidence>
<feature type="chain" id="PRO_5043688536" evidence="1">
    <location>
        <begin position="22"/>
        <end position="476"/>
    </location>
</feature>
<dbReference type="InterPro" id="IPR015943">
    <property type="entry name" value="WD40/YVTN_repeat-like_dom_sf"/>
</dbReference>